<accession>A0A067MCC5</accession>
<dbReference type="InParanoid" id="A0A067MCC5"/>
<feature type="region of interest" description="Disordered" evidence="1">
    <location>
        <begin position="1"/>
        <end position="61"/>
    </location>
</feature>
<dbReference type="Proteomes" id="UP000027195">
    <property type="component" value="Unassembled WGS sequence"/>
</dbReference>
<keyword evidence="3" id="KW-1185">Reference proteome</keyword>
<dbReference type="EMBL" id="KL198051">
    <property type="protein sequence ID" value="KDQ12310.1"/>
    <property type="molecule type" value="Genomic_DNA"/>
</dbReference>
<sequence length="199" mass="21544">MGSSSSKVARKLPTRAKPTWAGSRTNIEAGTAEGRPAPPLRAPLPEASETRSDAIERDAKDPHFMANLSRIGQVNVPNPAAAVRTANHMKHVLSTLQASEEEAASLSPIQNRLHASSLSELLDERKSITSTRELADLAKRYGIDVEVLEGVAKYVNSPSVGESGTTRTVDEQGEEKITMQATWVDPILDNEHKRIGSTR</sequence>
<dbReference type="AlphaFoldDB" id="A0A067MCC5"/>
<name>A0A067MCC5_BOTB1</name>
<evidence type="ECO:0000256" key="1">
    <source>
        <dbReference type="SAM" id="MobiDB-lite"/>
    </source>
</evidence>
<evidence type="ECO:0000313" key="2">
    <source>
        <dbReference type="EMBL" id="KDQ12310.1"/>
    </source>
</evidence>
<gene>
    <name evidence="2" type="ORF">BOTBODRAFT_34597</name>
</gene>
<organism evidence="2 3">
    <name type="scientific">Botryobasidium botryosum (strain FD-172 SS1)</name>
    <dbReference type="NCBI Taxonomy" id="930990"/>
    <lineage>
        <taxon>Eukaryota</taxon>
        <taxon>Fungi</taxon>
        <taxon>Dikarya</taxon>
        <taxon>Basidiomycota</taxon>
        <taxon>Agaricomycotina</taxon>
        <taxon>Agaricomycetes</taxon>
        <taxon>Cantharellales</taxon>
        <taxon>Botryobasidiaceae</taxon>
        <taxon>Botryobasidium</taxon>
    </lineage>
</organism>
<protein>
    <submittedName>
        <fullName evidence="2">Uncharacterized protein</fullName>
    </submittedName>
</protein>
<proteinExistence type="predicted"/>
<feature type="compositionally biased region" description="Basic and acidic residues" evidence="1">
    <location>
        <begin position="48"/>
        <end position="61"/>
    </location>
</feature>
<dbReference type="HOGENOM" id="CLU_095043_0_0_1"/>
<dbReference type="OrthoDB" id="4085451at2759"/>
<reference evidence="3" key="1">
    <citation type="journal article" date="2014" name="Proc. Natl. Acad. Sci. U.S.A.">
        <title>Extensive sampling of basidiomycete genomes demonstrates inadequacy of the white-rot/brown-rot paradigm for wood decay fungi.</title>
        <authorList>
            <person name="Riley R."/>
            <person name="Salamov A.A."/>
            <person name="Brown D.W."/>
            <person name="Nagy L.G."/>
            <person name="Floudas D."/>
            <person name="Held B.W."/>
            <person name="Levasseur A."/>
            <person name="Lombard V."/>
            <person name="Morin E."/>
            <person name="Otillar R."/>
            <person name="Lindquist E.A."/>
            <person name="Sun H."/>
            <person name="LaButti K.M."/>
            <person name="Schmutz J."/>
            <person name="Jabbour D."/>
            <person name="Luo H."/>
            <person name="Baker S.E."/>
            <person name="Pisabarro A.G."/>
            <person name="Walton J.D."/>
            <person name="Blanchette R.A."/>
            <person name="Henrissat B."/>
            <person name="Martin F."/>
            <person name="Cullen D."/>
            <person name="Hibbett D.S."/>
            <person name="Grigoriev I.V."/>
        </authorList>
    </citation>
    <scope>NUCLEOTIDE SEQUENCE [LARGE SCALE GENOMIC DNA]</scope>
    <source>
        <strain evidence="3">FD-172 SS1</strain>
    </source>
</reference>
<evidence type="ECO:0000313" key="3">
    <source>
        <dbReference type="Proteomes" id="UP000027195"/>
    </source>
</evidence>